<dbReference type="SMART" id="SM00845">
    <property type="entry name" value="GatB_Yqey"/>
    <property type="match status" value="1"/>
</dbReference>
<dbReference type="NCBIfam" id="NF004014">
    <property type="entry name" value="PRK05477.1-4"/>
    <property type="match status" value="1"/>
</dbReference>
<evidence type="ECO:0000256" key="4">
    <source>
        <dbReference type="ARBA" id="ARBA00022840"/>
    </source>
</evidence>
<evidence type="ECO:0000313" key="11">
    <source>
        <dbReference type="Proteomes" id="UP000694408"/>
    </source>
</evidence>
<dbReference type="Pfam" id="PF02934">
    <property type="entry name" value="GatB_N"/>
    <property type="match status" value="1"/>
</dbReference>
<evidence type="ECO:0000256" key="1">
    <source>
        <dbReference type="ARBA" id="ARBA00005306"/>
    </source>
</evidence>
<dbReference type="Gene3D" id="1.10.10.410">
    <property type="match status" value="1"/>
</dbReference>
<dbReference type="InterPro" id="IPR018027">
    <property type="entry name" value="Asn/Gln_amidotransferase"/>
</dbReference>
<feature type="domain" description="Asn/Gln amidotransferase" evidence="9">
    <location>
        <begin position="338"/>
        <end position="493"/>
    </location>
</feature>
<dbReference type="PANTHER" id="PTHR11659">
    <property type="entry name" value="GLUTAMYL-TRNA GLN AMIDOTRANSFERASE SUBUNIT B MITOCHONDRIAL AND PROKARYOTIC PET112-RELATED"/>
    <property type="match status" value="1"/>
</dbReference>
<keyword evidence="11" id="KW-1185">Reference proteome</keyword>
<accession>A0A8C5NJU0</accession>
<sequence length="497" mass="56865">MVFFLLPAQWIQSDTLHAVICLHLEKFAISRLKMFSASPNTYHMSPNSQTSLYDLSMPGTMPVVNMEAVRYAIKFGTALHMNIDRTLYFDRKNYFYPDLPKGYQITQQDHPIVSHGHLDVTLRDGTIKRIDVQRAHLEEDTCKQTHLATMTLEDYNRCGVPLLEIVTEPCITCAEEAAKYVEGIREIVTFLGISDGRMDEGSMRCDTNVSIKPKGSTVLGTKVEVKNINTVQNVEKAIAFEIERQKKLIESGGHVEQETRRFDEKLQETVLERKKTNAVDYKYFREPNIMPIDLSEKFIQNAIDDMAELPWEFRKEFHDLGLDDYQTEQLMLDKKNVYYFKKCLAEKPLDAKILWNLFMVGVMSYINKSEKDAESDVLTLDTLKFTPRDLVDLANEIKSGKINSKQGKTVLDDMVLKGEKPSKSIEDHGFEQISDTSTILPIVEQVIAAHQDVVDGWHHGKDRSLGYLVGQVMKESHGKANPVEKRRKLSSRFIVDC</sequence>
<keyword evidence="3 8" id="KW-0547">Nucleotide-binding</keyword>
<dbReference type="AlphaFoldDB" id="A0A8C5NJU0"/>
<dbReference type="PANTHER" id="PTHR11659:SF0">
    <property type="entry name" value="GLUTAMYL-TRNA(GLN) AMIDOTRANSFERASE SUBUNIT B, MITOCHONDRIAL"/>
    <property type="match status" value="1"/>
</dbReference>
<dbReference type="SUPFAM" id="SSF89095">
    <property type="entry name" value="GatB/YqeY motif"/>
    <property type="match status" value="1"/>
</dbReference>
<dbReference type="GO" id="GO:0070681">
    <property type="term" value="P:glutaminyl-tRNAGln biosynthesis via transamidation"/>
    <property type="evidence" value="ECO:0007669"/>
    <property type="project" value="UniProtKB-UniRule"/>
</dbReference>
<dbReference type="InterPro" id="IPR017958">
    <property type="entry name" value="Gln-tRNA_amidoTrfase_suB_CS"/>
</dbReference>
<dbReference type="GO" id="GO:0005524">
    <property type="term" value="F:ATP binding"/>
    <property type="evidence" value="ECO:0007669"/>
    <property type="project" value="UniProtKB-KW"/>
</dbReference>
<dbReference type="SUPFAM" id="SSF55931">
    <property type="entry name" value="Glutamine synthetase/guanido kinase"/>
    <property type="match status" value="1"/>
</dbReference>
<dbReference type="InterPro" id="IPR014746">
    <property type="entry name" value="Gln_synth/guanido_kin_cat_dom"/>
</dbReference>
<dbReference type="InterPro" id="IPR017959">
    <property type="entry name" value="Asn/Gln-tRNA_amidoTrfase_suB/E"/>
</dbReference>
<dbReference type="Proteomes" id="UP000694408">
    <property type="component" value="Unplaced"/>
</dbReference>
<keyword evidence="2 8" id="KW-0436">Ligase</keyword>
<dbReference type="NCBIfam" id="TIGR00133">
    <property type="entry name" value="gatB"/>
    <property type="match status" value="1"/>
</dbReference>
<keyword evidence="4 8" id="KW-0067">ATP-binding</keyword>
<evidence type="ECO:0000259" key="9">
    <source>
        <dbReference type="SMART" id="SM00845"/>
    </source>
</evidence>
<evidence type="ECO:0000313" key="10">
    <source>
        <dbReference type="Ensembl" id="ENSJHYP00000003880.1"/>
    </source>
</evidence>
<dbReference type="GO" id="GO:0032543">
    <property type="term" value="P:mitochondrial translation"/>
    <property type="evidence" value="ECO:0007669"/>
    <property type="project" value="UniProtKB-UniRule"/>
</dbReference>
<dbReference type="EC" id="6.3.5.-" evidence="8"/>
<dbReference type="InterPro" id="IPR023168">
    <property type="entry name" value="GatB_Yqey_C_2"/>
</dbReference>
<keyword evidence="5 8" id="KW-0648">Protein biosynthesis</keyword>
<comment type="catalytic activity">
    <reaction evidence="7 8">
        <text>L-glutamyl-tRNA(Gln) + L-glutamine + ATP + H2O = L-glutaminyl-tRNA(Gln) + L-glutamate + ADP + phosphate + H(+)</text>
        <dbReference type="Rhea" id="RHEA:17521"/>
        <dbReference type="Rhea" id="RHEA-COMP:9681"/>
        <dbReference type="Rhea" id="RHEA-COMP:9684"/>
        <dbReference type="ChEBI" id="CHEBI:15377"/>
        <dbReference type="ChEBI" id="CHEBI:15378"/>
        <dbReference type="ChEBI" id="CHEBI:29985"/>
        <dbReference type="ChEBI" id="CHEBI:30616"/>
        <dbReference type="ChEBI" id="CHEBI:43474"/>
        <dbReference type="ChEBI" id="CHEBI:58359"/>
        <dbReference type="ChEBI" id="CHEBI:78520"/>
        <dbReference type="ChEBI" id="CHEBI:78521"/>
        <dbReference type="ChEBI" id="CHEBI:456216"/>
    </reaction>
</comment>
<evidence type="ECO:0000256" key="5">
    <source>
        <dbReference type="ARBA" id="ARBA00022917"/>
    </source>
</evidence>
<dbReference type="PROSITE" id="PS01234">
    <property type="entry name" value="GATB"/>
    <property type="match status" value="1"/>
</dbReference>
<comment type="similarity">
    <text evidence="1 8">Belongs to the GatB/GatE family. GatB subfamily.</text>
</comment>
<organism evidence="10 11">
    <name type="scientific">Junco hyemalis</name>
    <name type="common">Dark-eyed junco</name>
    <dbReference type="NCBI Taxonomy" id="40217"/>
    <lineage>
        <taxon>Eukaryota</taxon>
        <taxon>Metazoa</taxon>
        <taxon>Chordata</taxon>
        <taxon>Craniata</taxon>
        <taxon>Vertebrata</taxon>
        <taxon>Euteleostomi</taxon>
        <taxon>Archelosauria</taxon>
        <taxon>Archosauria</taxon>
        <taxon>Dinosauria</taxon>
        <taxon>Saurischia</taxon>
        <taxon>Theropoda</taxon>
        <taxon>Coelurosauria</taxon>
        <taxon>Aves</taxon>
        <taxon>Neognathae</taxon>
        <taxon>Neoaves</taxon>
        <taxon>Telluraves</taxon>
        <taxon>Australaves</taxon>
        <taxon>Passeriformes</taxon>
        <taxon>Passerellidae</taxon>
        <taxon>Junco</taxon>
    </lineage>
</organism>
<dbReference type="InterPro" id="IPR006075">
    <property type="entry name" value="Asn/Gln-tRNA_Trfase_suB/E_cat"/>
</dbReference>
<comment type="subcellular location">
    <subcellularLocation>
        <location evidence="8">Mitochondrion</location>
    </subcellularLocation>
</comment>
<reference evidence="10" key="1">
    <citation type="submission" date="2025-08" db="UniProtKB">
        <authorList>
            <consortium name="Ensembl"/>
        </authorList>
    </citation>
    <scope>IDENTIFICATION</scope>
</reference>
<comment type="subunit">
    <text evidence="8">Subunit of the heterotrimeric GatCAB amidotransferase (AdT) complex, composed of A (QRSL1), B (GATB) and C (GATC) subunits.</text>
</comment>
<dbReference type="InterPro" id="IPR003789">
    <property type="entry name" value="Asn/Gln_tRNA_amidoTrase-B-like"/>
</dbReference>
<name>A0A8C5NJU0_JUNHY</name>
<evidence type="ECO:0000256" key="8">
    <source>
        <dbReference type="HAMAP-Rule" id="MF_03147"/>
    </source>
</evidence>
<comment type="catalytic activity">
    <reaction evidence="6">
        <text>L-aspartyl-tRNA(Asn) + L-glutamine + ATP + H2O = L-asparaginyl-tRNA(Asn) + L-glutamate + ADP + phosphate + 2 H(+)</text>
        <dbReference type="Rhea" id="RHEA:14513"/>
        <dbReference type="Rhea" id="RHEA-COMP:9674"/>
        <dbReference type="Rhea" id="RHEA-COMP:9677"/>
        <dbReference type="ChEBI" id="CHEBI:15377"/>
        <dbReference type="ChEBI" id="CHEBI:15378"/>
        <dbReference type="ChEBI" id="CHEBI:29985"/>
        <dbReference type="ChEBI" id="CHEBI:30616"/>
        <dbReference type="ChEBI" id="CHEBI:43474"/>
        <dbReference type="ChEBI" id="CHEBI:58359"/>
        <dbReference type="ChEBI" id="CHEBI:78515"/>
        <dbReference type="ChEBI" id="CHEBI:78516"/>
        <dbReference type="ChEBI" id="CHEBI:456216"/>
    </reaction>
</comment>
<dbReference type="GO" id="GO:0005739">
    <property type="term" value="C:mitochondrion"/>
    <property type="evidence" value="ECO:0007669"/>
    <property type="project" value="UniProtKB-SubCell"/>
</dbReference>
<dbReference type="GO" id="GO:0050567">
    <property type="term" value="F:glutaminyl-tRNA synthase (glutamine-hydrolyzing) activity"/>
    <property type="evidence" value="ECO:0007669"/>
    <property type="project" value="UniProtKB-UniRule"/>
</dbReference>
<evidence type="ECO:0000256" key="2">
    <source>
        <dbReference type="ARBA" id="ARBA00022598"/>
    </source>
</evidence>
<dbReference type="FunFam" id="1.10.10.410:FF:000001">
    <property type="entry name" value="Aspartyl/glutamyl-tRNA(Asn/Gln) amidotransferase subunit B"/>
    <property type="match status" value="1"/>
</dbReference>
<dbReference type="GO" id="GO:0030956">
    <property type="term" value="C:glutamyl-tRNA(Gln) amidotransferase complex"/>
    <property type="evidence" value="ECO:0007669"/>
    <property type="project" value="UniProtKB-UniRule"/>
</dbReference>
<dbReference type="HAMAP" id="MF_00121">
    <property type="entry name" value="GatB"/>
    <property type="match status" value="1"/>
</dbReference>
<comment type="function">
    <text evidence="8">Allows the formation of correctly charged Gln-tRNA(Gln) through the transamidation of misacylated Glu-tRNA(Gln) in the mitochondria. The reaction takes place in the presence of glutamine and ATP through an activated gamma-phospho-Glu-tRNA(Gln).</text>
</comment>
<dbReference type="Ensembl" id="ENSJHYT00000004767.1">
    <property type="protein sequence ID" value="ENSJHYP00000003880.1"/>
    <property type="gene ID" value="ENSJHYG00000003191.1"/>
</dbReference>
<keyword evidence="8" id="KW-0496">Mitochondrion</keyword>
<dbReference type="Pfam" id="PF02637">
    <property type="entry name" value="GatB_Yqey"/>
    <property type="match status" value="1"/>
</dbReference>
<protein>
    <recommendedName>
        <fullName evidence="8">Glutamyl-tRNA(Gln) amidotransferase subunit B, mitochondrial</fullName>
        <shortName evidence="8">Glu-AdT subunit B</shortName>
        <ecNumber evidence="8">6.3.5.-</ecNumber>
    </recommendedName>
    <alternativeName>
        <fullName evidence="8">Cytochrome oxidase assembly factor PET112 homolog</fullName>
    </alternativeName>
    <alternativeName>
        <fullName evidence="8">PET112-like</fullName>
    </alternativeName>
</protein>
<dbReference type="InterPro" id="IPR004413">
    <property type="entry name" value="GatB"/>
</dbReference>
<gene>
    <name evidence="8" type="primary">GATB</name>
    <name evidence="8" type="synonym">PET112</name>
    <name evidence="8" type="synonym">PET112L</name>
</gene>
<evidence type="ECO:0000256" key="7">
    <source>
        <dbReference type="ARBA" id="ARBA00047913"/>
    </source>
</evidence>
<evidence type="ECO:0000256" key="3">
    <source>
        <dbReference type="ARBA" id="ARBA00022741"/>
    </source>
</evidence>
<evidence type="ECO:0000256" key="6">
    <source>
        <dbReference type="ARBA" id="ARBA00047380"/>
    </source>
</evidence>
<dbReference type="NCBIfam" id="NF004012">
    <property type="entry name" value="PRK05477.1-2"/>
    <property type="match status" value="1"/>
</dbReference>
<proteinExistence type="inferred from homology"/>
<reference evidence="10" key="2">
    <citation type="submission" date="2025-09" db="UniProtKB">
        <authorList>
            <consortium name="Ensembl"/>
        </authorList>
    </citation>
    <scope>IDENTIFICATION</scope>
</reference>